<dbReference type="PANTHER" id="PTHR34405:SF1">
    <property type="entry name" value="CRISPR-ASSOCIATED ENDORIBONUCLEASE CAS2"/>
    <property type="match status" value="1"/>
</dbReference>
<sequence>MRVILFYDIDTTEKEGQRRLQRVLKTARKYLNHVQKSVFEGNLNISSIERLKHEMLRVVDKEKDSLIIYILDDNANYKREILTNVKDPTDNLL</sequence>
<evidence type="ECO:0000313" key="11">
    <source>
        <dbReference type="EMBL" id="AHE96045.1"/>
    </source>
</evidence>
<comment type="cofactor">
    <cofactor evidence="1 9">
        <name>Mg(2+)</name>
        <dbReference type="ChEBI" id="CHEBI:18420"/>
    </cofactor>
</comment>
<comment type="similarity">
    <text evidence="2 9 10">Belongs to the CRISPR-associated endoribonuclease Cas2 protein family.</text>
</comment>
<evidence type="ECO:0000313" key="12">
    <source>
        <dbReference type="Proteomes" id="UP000018914"/>
    </source>
</evidence>
<gene>
    <name evidence="9" type="primary">cas2</name>
    <name evidence="11" type="ORF">THERU_04470</name>
</gene>
<evidence type="ECO:0000256" key="5">
    <source>
        <dbReference type="ARBA" id="ARBA00022759"/>
    </source>
</evidence>
<dbReference type="PIRSF" id="PIRSF032582">
    <property type="entry name" value="Cas2"/>
    <property type="match status" value="1"/>
</dbReference>
<dbReference type="HOGENOM" id="CLU_161124_0_1_0"/>
<dbReference type="GO" id="GO:0004521">
    <property type="term" value="F:RNA endonuclease activity"/>
    <property type="evidence" value="ECO:0007669"/>
    <property type="project" value="UniProtKB-UniRule"/>
</dbReference>
<evidence type="ECO:0000256" key="6">
    <source>
        <dbReference type="ARBA" id="ARBA00022801"/>
    </source>
</evidence>
<evidence type="ECO:0000256" key="8">
    <source>
        <dbReference type="ARBA" id="ARBA00023118"/>
    </source>
</evidence>
<dbReference type="EMBL" id="CP007028">
    <property type="protein sequence ID" value="AHE96045.1"/>
    <property type="molecule type" value="Genomic_DNA"/>
</dbReference>
<dbReference type="HAMAP" id="MF_01471">
    <property type="entry name" value="Cas2"/>
    <property type="match status" value="1"/>
</dbReference>
<keyword evidence="5 9" id="KW-0255">Endonuclease</keyword>
<keyword evidence="7 9" id="KW-0460">Magnesium</keyword>
<dbReference type="InterPro" id="IPR021127">
    <property type="entry name" value="CRISPR_associated_Cas2"/>
</dbReference>
<dbReference type="EC" id="3.1.-.-" evidence="9"/>
<dbReference type="STRING" id="75906.THERU_04470"/>
<evidence type="ECO:0000256" key="7">
    <source>
        <dbReference type="ARBA" id="ARBA00022842"/>
    </source>
</evidence>
<reference evidence="11 12" key="1">
    <citation type="submission" date="2013-12" db="EMBL/GenBank/DDBJ databases">
        <authorList>
            <consortium name="DOE Joint Genome Institute"/>
            <person name="Eisen J."/>
            <person name="Huntemann M."/>
            <person name="Han J."/>
            <person name="Chen A."/>
            <person name="Kyrpides N."/>
            <person name="Mavromatis K."/>
            <person name="Markowitz V."/>
            <person name="Palaniappan K."/>
            <person name="Ivanova N."/>
            <person name="Schaumberg A."/>
            <person name="Pati A."/>
            <person name="Liolios K."/>
            <person name="Nordberg H.P."/>
            <person name="Cantor M.N."/>
            <person name="Hua S.X."/>
            <person name="Woyke T."/>
        </authorList>
    </citation>
    <scope>NUCLEOTIDE SEQUENCE [LARGE SCALE GENOMIC DNA]</scope>
    <source>
        <strain evidence="11 12">DSM 23557</strain>
    </source>
</reference>
<dbReference type="SUPFAM" id="SSF143430">
    <property type="entry name" value="TTP0101/SSO1404-like"/>
    <property type="match status" value="1"/>
</dbReference>
<keyword evidence="8 9" id="KW-0051">Antiviral defense</keyword>
<dbReference type="Gene3D" id="3.30.70.240">
    <property type="match status" value="1"/>
</dbReference>
<name>W0DGN4_9AQUI</name>
<dbReference type="NCBIfam" id="TIGR01573">
    <property type="entry name" value="cas2"/>
    <property type="match status" value="1"/>
</dbReference>
<proteinExistence type="inferred from homology"/>
<evidence type="ECO:0000256" key="2">
    <source>
        <dbReference type="ARBA" id="ARBA00009959"/>
    </source>
</evidence>
<dbReference type="OrthoDB" id="279819at2"/>
<evidence type="ECO:0000256" key="4">
    <source>
        <dbReference type="ARBA" id="ARBA00022723"/>
    </source>
</evidence>
<dbReference type="GO" id="GO:0051607">
    <property type="term" value="P:defense response to virus"/>
    <property type="evidence" value="ECO:0007669"/>
    <property type="project" value="UniProtKB-UniRule"/>
</dbReference>
<evidence type="ECO:0000256" key="9">
    <source>
        <dbReference type="HAMAP-Rule" id="MF_01471"/>
    </source>
</evidence>
<keyword evidence="12" id="KW-1185">Reference proteome</keyword>
<accession>W0DGN4</accession>
<dbReference type="CDD" id="cd09725">
    <property type="entry name" value="Cas2_I_II_III"/>
    <property type="match status" value="1"/>
</dbReference>
<keyword evidence="3 9" id="KW-0540">Nuclease</keyword>
<dbReference type="GO" id="GO:0043571">
    <property type="term" value="P:maintenance of CRISPR repeat elements"/>
    <property type="evidence" value="ECO:0007669"/>
    <property type="project" value="UniProtKB-UniRule"/>
</dbReference>
<dbReference type="InterPro" id="IPR019199">
    <property type="entry name" value="Virulence_VapD/CRISPR_Cas2"/>
</dbReference>
<dbReference type="RefSeq" id="WP_025306065.1">
    <property type="nucleotide sequence ID" value="NZ_CP007028.1"/>
</dbReference>
<comment type="function">
    <text evidence="9">CRISPR (clustered regularly interspaced short palindromic repeat), is an adaptive immune system that provides protection against mobile genetic elements (viruses, transposable elements and conjugative plasmids). CRISPR clusters contain sequences complementary to antecedent mobile elements and target invading nucleic acids. CRISPR clusters are transcribed and processed into CRISPR RNA (crRNA). Functions as a ssRNA-specific endoribonuclease. Involved in the integration of spacer DNA into the CRISPR cassette.</text>
</comment>
<protein>
    <recommendedName>
        <fullName evidence="9">CRISPR-associated endoribonuclease Cas2</fullName>
        <ecNumber evidence="9">3.1.-.-</ecNumber>
    </recommendedName>
</protein>
<comment type="subunit">
    <text evidence="9">Homodimer, forms a heterotetramer with a Cas1 homodimer.</text>
</comment>
<dbReference type="eggNOG" id="COG1343">
    <property type="taxonomic scope" value="Bacteria"/>
</dbReference>
<dbReference type="Proteomes" id="UP000018914">
    <property type="component" value="Chromosome"/>
</dbReference>
<keyword evidence="6 9" id="KW-0378">Hydrolase</keyword>
<dbReference type="AlphaFoldDB" id="W0DGN4"/>
<keyword evidence="4 9" id="KW-0479">Metal-binding</keyword>
<dbReference type="KEGG" id="trd:THERU_04470"/>
<evidence type="ECO:0000256" key="1">
    <source>
        <dbReference type="ARBA" id="ARBA00001946"/>
    </source>
</evidence>
<dbReference type="Pfam" id="PF09827">
    <property type="entry name" value="CRISPR_Cas2"/>
    <property type="match status" value="1"/>
</dbReference>
<organism evidence="12">
    <name type="scientific">Thermocrinis ruber</name>
    <dbReference type="NCBI Taxonomy" id="75906"/>
    <lineage>
        <taxon>Bacteria</taxon>
        <taxon>Pseudomonadati</taxon>
        <taxon>Aquificota</taxon>
        <taxon>Aquificia</taxon>
        <taxon>Aquificales</taxon>
        <taxon>Aquificaceae</taxon>
        <taxon>Thermocrinis</taxon>
    </lineage>
</organism>
<dbReference type="GO" id="GO:0046872">
    <property type="term" value="F:metal ion binding"/>
    <property type="evidence" value="ECO:0007669"/>
    <property type="project" value="UniProtKB-UniRule"/>
</dbReference>
<feature type="binding site" evidence="9">
    <location>
        <position position="8"/>
    </location>
    <ligand>
        <name>Mg(2+)</name>
        <dbReference type="ChEBI" id="CHEBI:18420"/>
        <note>catalytic</note>
    </ligand>
</feature>
<evidence type="ECO:0000256" key="3">
    <source>
        <dbReference type="ARBA" id="ARBA00022722"/>
    </source>
</evidence>
<dbReference type="GO" id="GO:0016787">
    <property type="term" value="F:hydrolase activity"/>
    <property type="evidence" value="ECO:0007669"/>
    <property type="project" value="UniProtKB-KW"/>
</dbReference>
<evidence type="ECO:0000256" key="10">
    <source>
        <dbReference type="PIRNR" id="PIRNR032582"/>
    </source>
</evidence>
<dbReference type="PANTHER" id="PTHR34405">
    <property type="entry name" value="CRISPR-ASSOCIATED ENDORIBONUCLEASE CAS2"/>
    <property type="match status" value="1"/>
</dbReference>